<keyword evidence="3" id="KW-1185">Reference proteome</keyword>
<feature type="compositionally biased region" description="Polar residues" evidence="1">
    <location>
        <begin position="103"/>
        <end position="114"/>
    </location>
</feature>
<sequence length="114" mass="12876">MLYVRQPDVRRVTSSRERERGRGRGRGREREGPSCRRLRWRRGQAGSFSIARGDRRRRKNFTFPCCCCCSSLGSGFWTGRRKKANPKELEDLAGTNGEDATPPSLTTLAIAGTQ</sequence>
<evidence type="ECO:0000256" key="1">
    <source>
        <dbReference type="SAM" id="MobiDB-lite"/>
    </source>
</evidence>
<comment type="caution">
    <text evidence="2">The sequence shown here is derived from an EMBL/GenBank/DDBJ whole genome shotgun (WGS) entry which is preliminary data.</text>
</comment>
<gene>
    <name evidence="2" type="ORF">TIFTF001_012443</name>
</gene>
<evidence type="ECO:0000313" key="2">
    <source>
        <dbReference type="EMBL" id="GMN43240.1"/>
    </source>
</evidence>
<protein>
    <submittedName>
        <fullName evidence="2">Uncharacterized protein</fullName>
    </submittedName>
</protein>
<evidence type="ECO:0000313" key="3">
    <source>
        <dbReference type="Proteomes" id="UP001187192"/>
    </source>
</evidence>
<dbReference type="AlphaFoldDB" id="A0AA88D3Q1"/>
<accession>A0AA88D3Q1</accession>
<feature type="region of interest" description="Disordered" evidence="1">
    <location>
        <begin position="92"/>
        <end position="114"/>
    </location>
</feature>
<reference evidence="2" key="1">
    <citation type="submission" date="2023-07" db="EMBL/GenBank/DDBJ databases">
        <title>draft genome sequence of fig (Ficus carica).</title>
        <authorList>
            <person name="Takahashi T."/>
            <person name="Nishimura K."/>
        </authorList>
    </citation>
    <scope>NUCLEOTIDE SEQUENCE</scope>
</reference>
<organism evidence="2 3">
    <name type="scientific">Ficus carica</name>
    <name type="common">Common fig</name>
    <dbReference type="NCBI Taxonomy" id="3494"/>
    <lineage>
        <taxon>Eukaryota</taxon>
        <taxon>Viridiplantae</taxon>
        <taxon>Streptophyta</taxon>
        <taxon>Embryophyta</taxon>
        <taxon>Tracheophyta</taxon>
        <taxon>Spermatophyta</taxon>
        <taxon>Magnoliopsida</taxon>
        <taxon>eudicotyledons</taxon>
        <taxon>Gunneridae</taxon>
        <taxon>Pentapetalae</taxon>
        <taxon>rosids</taxon>
        <taxon>fabids</taxon>
        <taxon>Rosales</taxon>
        <taxon>Moraceae</taxon>
        <taxon>Ficeae</taxon>
        <taxon>Ficus</taxon>
    </lineage>
</organism>
<feature type="compositionally biased region" description="Basic and acidic residues" evidence="1">
    <location>
        <begin position="7"/>
        <end position="34"/>
    </location>
</feature>
<dbReference type="EMBL" id="BTGU01000016">
    <property type="protein sequence ID" value="GMN43240.1"/>
    <property type="molecule type" value="Genomic_DNA"/>
</dbReference>
<name>A0AA88D3Q1_FICCA</name>
<proteinExistence type="predicted"/>
<feature type="region of interest" description="Disordered" evidence="1">
    <location>
        <begin position="1"/>
        <end position="35"/>
    </location>
</feature>
<dbReference type="Proteomes" id="UP001187192">
    <property type="component" value="Unassembled WGS sequence"/>
</dbReference>